<dbReference type="EMBL" id="DVOF01000126">
    <property type="protein sequence ID" value="HIV02771.1"/>
    <property type="molecule type" value="Genomic_DNA"/>
</dbReference>
<accession>A0A9D1T0J8</accession>
<evidence type="ECO:0000313" key="2">
    <source>
        <dbReference type="Proteomes" id="UP000886743"/>
    </source>
</evidence>
<reference evidence="1" key="1">
    <citation type="submission" date="2020-10" db="EMBL/GenBank/DDBJ databases">
        <authorList>
            <person name="Gilroy R."/>
        </authorList>
    </citation>
    <scope>NUCLEOTIDE SEQUENCE</scope>
    <source>
        <strain evidence="1">4920</strain>
    </source>
</reference>
<dbReference type="AlphaFoldDB" id="A0A9D1T0J8"/>
<proteinExistence type="predicted"/>
<comment type="caution">
    <text evidence="1">The sequence shown here is derived from an EMBL/GenBank/DDBJ whole genome shotgun (WGS) entry which is preliminary data.</text>
</comment>
<reference evidence="1" key="2">
    <citation type="journal article" date="2021" name="PeerJ">
        <title>Extensive microbial diversity within the chicken gut microbiome revealed by metagenomics and culture.</title>
        <authorList>
            <person name="Gilroy R."/>
            <person name="Ravi A."/>
            <person name="Getino M."/>
            <person name="Pursley I."/>
            <person name="Horton D.L."/>
            <person name="Alikhan N.F."/>
            <person name="Baker D."/>
            <person name="Gharbi K."/>
            <person name="Hall N."/>
            <person name="Watson M."/>
            <person name="Adriaenssens E.M."/>
            <person name="Foster-Nyarko E."/>
            <person name="Jarju S."/>
            <person name="Secka A."/>
            <person name="Antonio M."/>
            <person name="Oren A."/>
            <person name="Chaudhuri R.R."/>
            <person name="La Ragione R."/>
            <person name="Hildebrand F."/>
            <person name="Pallen M.J."/>
        </authorList>
    </citation>
    <scope>NUCLEOTIDE SEQUENCE</scope>
    <source>
        <strain evidence="1">4920</strain>
    </source>
</reference>
<organism evidence="1 2">
    <name type="scientific">Candidatus Aphodoplasma excrementigallinarum</name>
    <dbReference type="NCBI Taxonomy" id="2840673"/>
    <lineage>
        <taxon>Bacteria</taxon>
        <taxon>Bacillati</taxon>
        <taxon>Bacillota</taxon>
        <taxon>Clostridia</taxon>
        <taxon>Eubacteriales</taxon>
        <taxon>Candidatus Aphodoplasma</taxon>
    </lineage>
</organism>
<sequence>MAEEIKVKKKTAIWIVWIDESNKVISIKEIPNARQLYFENKATGLQTLNSLVRKGYKIG</sequence>
<gene>
    <name evidence="1" type="ORF">IAC74_04290</name>
</gene>
<dbReference type="Proteomes" id="UP000886743">
    <property type="component" value="Unassembled WGS sequence"/>
</dbReference>
<evidence type="ECO:0000313" key="1">
    <source>
        <dbReference type="EMBL" id="HIV02771.1"/>
    </source>
</evidence>
<protein>
    <submittedName>
        <fullName evidence="1">Uncharacterized protein</fullName>
    </submittedName>
</protein>
<name>A0A9D1T0J8_9FIRM</name>